<dbReference type="PANTHER" id="PTHR36152:SF5">
    <property type="entry name" value="PROTEIN HCP1"/>
    <property type="match status" value="1"/>
</dbReference>
<dbReference type="InterPro" id="IPR053165">
    <property type="entry name" value="HSI-I_assembly_Hcp1"/>
</dbReference>
<sequence length="162" mass="17376">MAQVDYFLKIDGIDGESLQKGHEKEIEIMSFSWGESNAGSFAGNLGGGSGKVSMQDFHFTVPVNKSSPKLFLACATGEHIKSAVLVCRKAGKTQQEFLKWKFTDLLISSYNTGGSGGSDVVPIDQVSFNFTKIEVSYAPQKQDGSLDAALPAGYDLKAGQKV</sequence>
<dbReference type="KEGG" id="sus:Acid_0233"/>
<gene>
    <name evidence="1" type="ordered locus">Acid_0233</name>
</gene>
<accession>Q02CH0</accession>
<dbReference type="eggNOG" id="COG3157">
    <property type="taxonomic scope" value="Bacteria"/>
</dbReference>
<dbReference type="SUPFAM" id="SSF141452">
    <property type="entry name" value="Hcp1-like"/>
    <property type="match status" value="1"/>
</dbReference>
<proteinExistence type="predicted"/>
<dbReference type="InterPro" id="IPR036624">
    <property type="entry name" value="Hcp1-lik_sf"/>
</dbReference>
<name>Q02CH0_SOLUE</name>
<dbReference type="STRING" id="234267.Acid_0233"/>
<dbReference type="InParanoid" id="Q02CH0"/>
<dbReference type="EMBL" id="CP000473">
    <property type="protein sequence ID" value="ABJ81246.1"/>
    <property type="molecule type" value="Genomic_DNA"/>
</dbReference>
<organism evidence="1">
    <name type="scientific">Solibacter usitatus (strain Ellin6076)</name>
    <dbReference type="NCBI Taxonomy" id="234267"/>
    <lineage>
        <taxon>Bacteria</taxon>
        <taxon>Pseudomonadati</taxon>
        <taxon>Acidobacteriota</taxon>
        <taxon>Terriglobia</taxon>
        <taxon>Bryobacterales</taxon>
        <taxon>Solibacteraceae</taxon>
        <taxon>Candidatus Solibacter</taxon>
    </lineage>
</organism>
<evidence type="ECO:0000313" key="1">
    <source>
        <dbReference type="EMBL" id="ABJ81246.1"/>
    </source>
</evidence>
<dbReference type="OrthoDB" id="5066999at2"/>
<evidence type="ECO:0008006" key="2">
    <source>
        <dbReference type="Google" id="ProtNLM"/>
    </source>
</evidence>
<dbReference type="AlphaFoldDB" id="Q02CH0"/>
<dbReference type="InterPro" id="IPR008514">
    <property type="entry name" value="T6SS_Hcp"/>
</dbReference>
<dbReference type="Pfam" id="PF05638">
    <property type="entry name" value="T6SS_HCP"/>
    <property type="match status" value="1"/>
</dbReference>
<dbReference type="HOGENOM" id="CLU_112762_0_3_0"/>
<protein>
    <recommendedName>
        <fullName evidence="2">Type VI secretion system effector, Hcp1 family</fullName>
    </recommendedName>
</protein>
<dbReference type="PANTHER" id="PTHR36152">
    <property type="entry name" value="CYTOPLASMIC PROTEIN-RELATED"/>
    <property type="match status" value="1"/>
</dbReference>
<dbReference type="NCBIfam" id="TIGR03344">
    <property type="entry name" value="VI_effect_Hcp1"/>
    <property type="match status" value="1"/>
</dbReference>
<reference evidence="1" key="1">
    <citation type="submission" date="2006-10" db="EMBL/GenBank/DDBJ databases">
        <title>Complete sequence of Solibacter usitatus Ellin6076.</title>
        <authorList>
            <consortium name="US DOE Joint Genome Institute"/>
            <person name="Copeland A."/>
            <person name="Lucas S."/>
            <person name="Lapidus A."/>
            <person name="Barry K."/>
            <person name="Detter J.C."/>
            <person name="Glavina del Rio T."/>
            <person name="Hammon N."/>
            <person name="Israni S."/>
            <person name="Dalin E."/>
            <person name="Tice H."/>
            <person name="Pitluck S."/>
            <person name="Thompson L.S."/>
            <person name="Brettin T."/>
            <person name="Bruce D."/>
            <person name="Han C."/>
            <person name="Tapia R."/>
            <person name="Gilna P."/>
            <person name="Schmutz J."/>
            <person name="Larimer F."/>
            <person name="Land M."/>
            <person name="Hauser L."/>
            <person name="Kyrpides N."/>
            <person name="Mikhailova N."/>
            <person name="Janssen P.H."/>
            <person name="Kuske C.R."/>
            <person name="Richardson P."/>
        </authorList>
    </citation>
    <scope>NUCLEOTIDE SEQUENCE</scope>
    <source>
        <strain evidence="1">Ellin6076</strain>
    </source>
</reference>
<dbReference type="Gene3D" id="2.30.110.20">
    <property type="entry name" value="Hcp1-like"/>
    <property type="match status" value="1"/>
</dbReference>